<dbReference type="PANTHER" id="PTHR31531">
    <property type="entry name" value="E3 UBIQUITIN-PROTEIN LIGASE E3D FAMILY MEMBER"/>
    <property type="match status" value="1"/>
</dbReference>
<protein>
    <recommendedName>
        <fullName evidence="3">E3 ubiquitin-protein ligase E3D</fullName>
        <ecNumber evidence="2">2.3.2.26</ecNumber>
    </recommendedName>
    <alternativeName>
        <fullName evidence="6">HECT-type E3 ubiquitin transferase E3D</fullName>
    </alternativeName>
    <alternativeName>
        <fullName evidence="5">UbcH10-binding protein with a HECT-like domain</fullName>
    </alternativeName>
    <alternativeName>
        <fullName evidence="4">Ubiquitin-conjugating enzyme E2C-binding protein</fullName>
    </alternativeName>
</protein>
<dbReference type="PANTHER" id="PTHR31531:SF2">
    <property type="entry name" value="E3 UBIQUITIN-PROTEIN LIGASE E3D"/>
    <property type="match status" value="1"/>
</dbReference>
<dbReference type="GO" id="GO:0030332">
    <property type="term" value="F:cyclin binding"/>
    <property type="evidence" value="ECO:0007669"/>
    <property type="project" value="Ensembl"/>
</dbReference>
<evidence type="ECO:0000256" key="4">
    <source>
        <dbReference type="ARBA" id="ARBA00029737"/>
    </source>
</evidence>
<evidence type="ECO:0000256" key="7">
    <source>
        <dbReference type="ARBA" id="ARBA00053831"/>
    </source>
</evidence>
<evidence type="ECO:0000313" key="9">
    <source>
        <dbReference type="Ensembl" id="ENSAPLP00000017431.1"/>
    </source>
</evidence>
<dbReference type="GO" id="GO:0005634">
    <property type="term" value="C:nucleus"/>
    <property type="evidence" value="ECO:0007669"/>
    <property type="project" value="TreeGrafter"/>
</dbReference>
<dbReference type="Proteomes" id="UP000016666">
    <property type="component" value="Chromosome 3"/>
</dbReference>
<reference evidence="9" key="3">
    <citation type="submission" date="2025-09" db="UniProtKB">
        <authorList>
            <consortium name="Ensembl"/>
        </authorList>
    </citation>
    <scope>IDENTIFICATION</scope>
</reference>
<keyword evidence="10" id="KW-1185">Reference proteome</keyword>
<gene>
    <name evidence="9" type="primary">UBE3D</name>
</gene>
<dbReference type="EC" id="2.3.2.26" evidence="2"/>
<dbReference type="GO" id="GO:0051865">
    <property type="term" value="P:protein autoubiquitination"/>
    <property type="evidence" value="ECO:0007669"/>
    <property type="project" value="Ensembl"/>
</dbReference>
<sequence>MAGPFVLEIRRGTGSASLLVREASLRSLPADISLAPARLELQSAGACGALELPPGLSLAPASCRGLRSLPGGALHLRLRLREAPGGVELVYNLRESLKPQKNCIFYCQSCGDVIVKERKFLRVLPLPSENWSALVEEWCCHPNPFAKSTLHPQRDDCFLGDTFVLLNSENESHVPEPPICCSETGHHASQNGSTLKSKENTRVFCKRCKTMLGETISSDTIKYYVTEVIVQPSEESFSTIPRSQFVQSMVAQCLMELSSAKSTFRFTIKGDDGKIYILIWLLNSDTLLVESLGSSSSHNVFTLFGDTFLPNSGAVGTWNAVKVLYQPCVKSRNKDDTNRFYGVTCTPGDSSTAITGVLLWILILLVFLGTAKLCSVSLKTSGNDCGHLFGPHAPTSNAPAWAFKLLLVSSVDIDRGYNSRVGRSRFLTEAHFFFSWWKLIFLTLP</sequence>
<evidence type="ECO:0000256" key="8">
    <source>
        <dbReference type="ARBA" id="ARBA00064185"/>
    </source>
</evidence>
<dbReference type="GO" id="GO:0000209">
    <property type="term" value="P:protein polyubiquitination"/>
    <property type="evidence" value="ECO:0007669"/>
    <property type="project" value="Ensembl"/>
</dbReference>
<evidence type="ECO:0000256" key="2">
    <source>
        <dbReference type="ARBA" id="ARBA00012485"/>
    </source>
</evidence>
<evidence type="ECO:0000313" key="10">
    <source>
        <dbReference type="Proteomes" id="UP000016666"/>
    </source>
</evidence>
<dbReference type="InterPro" id="IPR019193">
    <property type="entry name" value="UBQ-conj_enz_E2-bd_prot"/>
</dbReference>
<evidence type="ECO:0000256" key="3">
    <source>
        <dbReference type="ARBA" id="ARBA00013646"/>
    </source>
</evidence>
<comment type="subunit">
    <text evidence="8">Interacts with UBE2C/UbcH10 (E2 ubiquitin-conjugating enzyme). In vitro, interacts with cyclin-B.</text>
</comment>
<accession>A0A493SV10</accession>
<dbReference type="GO" id="GO:0031624">
    <property type="term" value="F:ubiquitin conjugating enzyme binding"/>
    <property type="evidence" value="ECO:0007669"/>
    <property type="project" value="TreeGrafter"/>
</dbReference>
<name>A0A493SV10_ANAPP</name>
<comment type="function">
    <text evidence="7">E3 ubiquitin-protein ligase which accepts ubiquitin from specific E2 ubiquitin-conjugating enzymes, and transfers it to substrates, generally promoting their degradation by the proteasome. Independently of its E3 ubiquitin-protein ligase activity, acts as an inhibitor of CPSF3 endonuclease activity by blocking CPSF3 active site.</text>
</comment>
<dbReference type="GO" id="GO:0061630">
    <property type="term" value="F:ubiquitin protein ligase activity"/>
    <property type="evidence" value="ECO:0007669"/>
    <property type="project" value="UniProtKB-EC"/>
</dbReference>
<reference evidence="9 10" key="1">
    <citation type="submission" date="2017-10" db="EMBL/GenBank/DDBJ databases">
        <title>A new Pekin duck reference genome.</title>
        <authorList>
            <person name="Hou Z.-C."/>
            <person name="Zhou Z.-K."/>
            <person name="Zhu F."/>
            <person name="Hou S.-S."/>
        </authorList>
    </citation>
    <scope>NUCLEOTIDE SEQUENCE [LARGE SCALE GENOMIC DNA]</scope>
</reference>
<organism evidence="9 10">
    <name type="scientific">Anas platyrhynchos platyrhynchos</name>
    <name type="common">Northern mallard</name>
    <dbReference type="NCBI Taxonomy" id="8840"/>
    <lineage>
        <taxon>Eukaryota</taxon>
        <taxon>Metazoa</taxon>
        <taxon>Chordata</taxon>
        <taxon>Craniata</taxon>
        <taxon>Vertebrata</taxon>
        <taxon>Euteleostomi</taxon>
        <taxon>Archelosauria</taxon>
        <taxon>Archosauria</taxon>
        <taxon>Dinosauria</taxon>
        <taxon>Saurischia</taxon>
        <taxon>Theropoda</taxon>
        <taxon>Coelurosauria</taxon>
        <taxon>Aves</taxon>
        <taxon>Neognathae</taxon>
        <taxon>Galloanserae</taxon>
        <taxon>Anseriformes</taxon>
        <taxon>Anatidae</taxon>
        <taxon>Anatinae</taxon>
        <taxon>Anas</taxon>
    </lineage>
</organism>
<dbReference type="GO" id="GO:0006513">
    <property type="term" value="P:protein monoubiquitination"/>
    <property type="evidence" value="ECO:0007669"/>
    <property type="project" value="Ensembl"/>
</dbReference>
<dbReference type="GO" id="GO:0008428">
    <property type="term" value="F:ribonuclease inhibitor activity"/>
    <property type="evidence" value="ECO:0007669"/>
    <property type="project" value="Ensembl"/>
</dbReference>
<dbReference type="Ensembl" id="ENSAPLT00000045153.1">
    <property type="protein sequence ID" value="ENSAPLP00000017431.1"/>
    <property type="gene ID" value="ENSAPLG00000007088.2"/>
</dbReference>
<dbReference type="AlphaFoldDB" id="A0A493SV10"/>
<evidence type="ECO:0000256" key="1">
    <source>
        <dbReference type="ARBA" id="ARBA00000885"/>
    </source>
</evidence>
<evidence type="ECO:0000256" key="5">
    <source>
        <dbReference type="ARBA" id="ARBA00032234"/>
    </source>
</evidence>
<evidence type="ECO:0000256" key="6">
    <source>
        <dbReference type="ARBA" id="ARBA00032298"/>
    </source>
</evidence>
<reference evidence="9" key="2">
    <citation type="submission" date="2025-08" db="UniProtKB">
        <authorList>
            <consortium name="Ensembl"/>
        </authorList>
    </citation>
    <scope>IDENTIFICATION</scope>
</reference>
<dbReference type="GO" id="GO:0005829">
    <property type="term" value="C:cytosol"/>
    <property type="evidence" value="ECO:0007669"/>
    <property type="project" value="Ensembl"/>
</dbReference>
<dbReference type="GO" id="GO:0000151">
    <property type="term" value="C:ubiquitin ligase complex"/>
    <property type="evidence" value="ECO:0007669"/>
    <property type="project" value="Ensembl"/>
</dbReference>
<dbReference type="Pfam" id="PF09814">
    <property type="entry name" value="HECT_2"/>
    <property type="match status" value="1"/>
</dbReference>
<proteinExistence type="predicted"/>
<dbReference type="GO" id="GO:0043161">
    <property type="term" value="P:proteasome-mediated ubiquitin-dependent protein catabolic process"/>
    <property type="evidence" value="ECO:0007669"/>
    <property type="project" value="TreeGrafter"/>
</dbReference>
<dbReference type="GeneTree" id="ENSGT00390000003986"/>
<dbReference type="STRING" id="8840.ENSAPLP00000017431"/>
<comment type="catalytic activity">
    <reaction evidence="1">
        <text>S-ubiquitinyl-[E2 ubiquitin-conjugating enzyme]-L-cysteine + [acceptor protein]-L-lysine = [E2 ubiquitin-conjugating enzyme]-L-cysteine + N(6)-ubiquitinyl-[acceptor protein]-L-lysine.</text>
        <dbReference type="EC" id="2.3.2.26"/>
    </reaction>
</comment>